<keyword evidence="1" id="KW-1133">Transmembrane helix</keyword>
<keyword evidence="1" id="KW-0472">Membrane</keyword>
<feature type="transmembrane region" description="Helical" evidence="1">
    <location>
        <begin position="12"/>
        <end position="33"/>
    </location>
</feature>
<dbReference type="EMBL" id="JAUSVS010000001">
    <property type="protein sequence ID" value="MDQ0462846.1"/>
    <property type="molecule type" value="Genomic_DNA"/>
</dbReference>
<protein>
    <submittedName>
        <fullName evidence="2">Uncharacterized protein</fullName>
    </submittedName>
</protein>
<dbReference type="Proteomes" id="UP001228905">
    <property type="component" value="Unassembled WGS sequence"/>
</dbReference>
<evidence type="ECO:0000256" key="1">
    <source>
        <dbReference type="SAM" id="Phobius"/>
    </source>
</evidence>
<sequence>MSEILRKPEPWPAFWKGFGLLALPVGAAVGFHIATTPRTPEDAAWGLGGALVMSLLSGAVTGGWELVRLWAYNRVTISREFDPEN</sequence>
<reference evidence="2 3" key="1">
    <citation type="submission" date="2023-07" db="EMBL/GenBank/DDBJ databases">
        <title>Genomic Encyclopedia of Type Strains, Phase IV (KMG-IV): sequencing the most valuable type-strain genomes for metagenomic binning, comparative biology and taxonomic classification.</title>
        <authorList>
            <person name="Goeker M."/>
        </authorList>
    </citation>
    <scope>NUCLEOTIDE SEQUENCE [LARGE SCALE GENOMIC DNA]</scope>
    <source>
        <strain evidence="2 3">DSM 18695</strain>
    </source>
</reference>
<comment type="caution">
    <text evidence="2">The sequence shown here is derived from an EMBL/GenBank/DDBJ whole genome shotgun (WGS) entry which is preliminary data.</text>
</comment>
<keyword evidence="3" id="KW-1185">Reference proteome</keyword>
<dbReference type="RefSeq" id="WP_307345771.1">
    <property type="nucleotide sequence ID" value="NZ_JAUSVS010000001.1"/>
</dbReference>
<organism evidence="2 3">
    <name type="scientific">Caulobacter ginsengisoli</name>
    <dbReference type="NCBI Taxonomy" id="400775"/>
    <lineage>
        <taxon>Bacteria</taxon>
        <taxon>Pseudomonadati</taxon>
        <taxon>Pseudomonadota</taxon>
        <taxon>Alphaproteobacteria</taxon>
        <taxon>Caulobacterales</taxon>
        <taxon>Caulobacteraceae</taxon>
        <taxon>Caulobacter</taxon>
    </lineage>
</organism>
<proteinExistence type="predicted"/>
<accession>A0ABU0ILF5</accession>
<feature type="transmembrane region" description="Helical" evidence="1">
    <location>
        <begin position="45"/>
        <end position="67"/>
    </location>
</feature>
<name>A0ABU0ILF5_9CAUL</name>
<keyword evidence="1" id="KW-0812">Transmembrane</keyword>
<evidence type="ECO:0000313" key="3">
    <source>
        <dbReference type="Proteomes" id="UP001228905"/>
    </source>
</evidence>
<gene>
    <name evidence="2" type="ORF">QO010_000594</name>
</gene>
<evidence type="ECO:0000313" key="2">
    <source>
        <dbReference type="EMBL" id="MDQ0462846.1"/>
    </source>
</evidence>